<evidence type="ECO:0000313" key="2">
    <source>
        <dbReference type="Proteomes" id="UP000595095"/>
    </source>
</evidence>
<organism evidence="1 2">
    <name type="scientific">Salinimonas marina</name>
    <dbReference type="NCBI Taxonomy" id="2785918"/>
    <lineage>
        <taxon>Bacteria</taxon>
        <taxon>Pseudomonadati</taxon>
        <taxon>Pseudomonadota</taxon>
        <taxon>Gammaproteobacteria</taxon>
        <taxon>Alteromonadales</taxon>
        <taxon>Alteromonadaceae</taxon>
        <taxon>Alteromonas/Salinimonas group</taxon>
        <taxon>Salinimonas</taxon>
    </lineage>
</organism>
<dbReference type="EMBL" id="CP064795">
    <property type="protein sequence ID" value="QPG04606.1"/>
    <property type="molecule type" value="Genomic_DNA"/>
</dbReference>
<proteinExistence type="predicted"/>
<accession>A0A7S9HCL9</accession>
<protein>
    <submittedName>
        <fullName evidence="1">HNH endonuclease</fullName>
    </submittedName>
</protein>
<sequence length="66" mass="7206">MTVLLACKVDATQFTLEQLNKIKSGSSSINNFTWHHNADSGNMQLISKDIHSAVRHIGQGGLKQGK</sequence>
<dbReference type="KEGG" id="smaa:IT774_10200"/>
<dbReference type="Proteomes" id="UP000595095">
    <property type="component" value="Chromosome"/>
</dbReference>
<name>A0A7S9HCL9_9ALTE</name>
<gene>
    <name evidence="1" type="ORF">IT774_10200</name>
</gene>
<dbReference type="GO" id="GO:0004519">
    <property type="term" value="F:endonuclease activity"/>
    <property type="evidence" value="ECO:0007669"/>
    <property type="project" value="UniProtKB-KW"/>
</dbReference>
<evidence type="ECO:0000313" key="1">
    <source>
        <dbReference type="EMBL" id="QPG04606.1"/>
    </source>
</evidence>
<reference evidence="1 2" key="1">
    <citation type="submission" date="2020-11" db="EMBL/GenBank/DDBJ databases">
        <title>Complete genome sequence for Salinimonas sp. strain G2-b.</title>
        <authorList>
            <person name="Park S.-J."/>
        </authorList>
    </citation>
    <scope>NUCLEOTIDE SEQUENCE [LARGE SCALE GENOMIC DNA]</scope>
    <source>
        <strain evidence="1 2">G2-b</strain>
    </source>
</reference>
<keyword evidence="1" id="KW-0255">Endonuclease</keyword>
<keyword evidence="1" id="KW-0378">Hydrolase</keyword>
<dbReference type="RefSeq" id="WP_195809699.1">
    <property type="nucleotide sequence ID" value="NZ_CP064795.1"/>
</dbReference>
<keyword evidence="2" id="KW-1185">Reference proteome</keyword>
<dbReference type="Pfam" id="PF14414">
    <property type="entry name" value="WHH"/>
    <property type="match status" value="1"/>
</dbReference>
<dbReference type="AlphaFoldDB" id="A0A7S9HCL9"/>
<dbReference type="InterPro" id="IPR032869">
    <property type="entry name" value="WHH_dom_containing"/>
</dbReference>
<keyword evidence="1" id="KW-0540">Nuclease</keyword>